<dbReference type="EMBL" id="CASHTH010003663">
    <property type="protein sequence ID" value="CAI8047598.1"/>
    <property type="molecule type" value="Genomic_DNA"/>
</dbReference>
<dbReference type="CDD" id="cd00165">
    <property type="entry name" value="S4"/>
    <property type="match status" value="1"/>
</dbReference>
<dbReference type="AlphaFoldDB" id="A0AA35THB6"/>
<proteinExistence type="predicted"/>
<accession>A0AA35THB6</accession>
<keyword evidence="1" id="KW-0694">RNA-binding</keyword>
<gene>
    <name evidence="3" type="ORF">GBAR_LOCUS26313</name>
</gene>
<comment type="caution">
    <text evidence="3">The sequence shown here is derived from an EMBL/GenBank/DDBJ whole genome shotgun (WGS) entry which is preliminary data.</text>
</comment>
<dbReference type="Gene3D" id="3.10.290.10">
    <property type="entry name" value="RNA-binding S4 domain"/>
    <property type="match status" value="1"/>
</dbReference>
<sequence>MDKWLWYARFFKTRGLAQKACEAGRIRVNGRRITKAHRTVGPGDVLTFVQGRMVRIVRILEVAERRGSAPEARQLYEEIEQE</sequence>
<dbReference type="Pfam" id="PF01479">
    <property type="entry name" value="S4"/>
    <property type="match status" value="1"/>
</dbReference>
<dbReference type="Proteomes" id="UP001174909">
    <property type="component" value="Unassembled WGS sequence"/>
</dbReference>
<evidence type="ECO:0000313" key="4">
    <source>
        <dbReference type="Proteomes" id="UP001174909"/>
    </source>
</evidence>
<dbReference type="SUPFAM" id="SSF55174">
    <property type="entry name" value="Alpha-L RNA-binding motif"/>
    <property type="match status" value="1"/>
</dbReference>
<dbReference type="InterPro" id="IPR002942">
    <property type="entry name" value="S4_RNA-bd"/>
</dbReference>
<organism evidence="3 4">
    <name type="scientific">Geodia barretti</name>
    <name type="common">Barrett's horny sponge</name>
    <dbReference type="NCBI Taxonomy" id="519541"/>
    <lineage>
        <taxon>Eukaryota</taxon>
        <taxon>Metazoa</taxon>
        <taxon>Porifera</taxon>
        <taxon>Demospongiae</taxon>
        <taxon>Heteroscleromorpha</taxon>
        <taxon>Tetractinellida</taxon>
        <taxon>Astrophorina</taxon>
        <taxon>Geodiidae</taxon>
        <taxon>Geodia</taxon>
    </lineage>
</organism>
<name>A0AA35THB6_GEOBA</name>
<dbReference type="SMART" id="SM00363">
    <property type="entry name" value="S4"/>
    <property type="match status" value="1"/>
</dbReference>
<feature type="domain" description="RNA-binding S4" evidence="2">
    <location>
        <begin position="1"/>
        <end position="61"/>
    </location>
</feature>
<dbReference type="InterPro" id="IPR036986">
    <property type="entry name" value="S4_RNA-bd_sf"/>
</dbReference>
<reference evidence="3" key="1">
    <citation type="submission" date="2023-03" db="EMBL/GenBank/DDBJ databases">
        <authorList>
            <person name="Steffen K."/>
            <person name="Cardenas P."/>
        </authorList>
    </citation>
    <scope>NUCLEOTIDE SEQUENCE</scope>
</reference>
<dbReference type="PROSITE" id="PS50889">
    <property type="entry name" value="S4"/>
    <property type="match status" value="1"/>
</dbReference>
<evidence type="ECO:0000259" key="2">
    <source>
        <dbReference type="SMART" id="SM00363"/>
    </source>
</evidence>
<evidence type="ECO:0000313" key="3">
    <source>
        <dbReference type="EMBL" id="CAI8047598.1"/>
    </source>
</evidence>
<protein>
    <submittedName>
        <fullName evidence="3">Heat shock protein 15 homolog</fullName>
    </submittedName>
</protein>
<keyword evidence="4" id="KW-1185">Reference proteome</keyword>
<dbReference type="GO" id="GO:0003723">
    <property type="term" value="F:RNA binding"/>
    <property type="evidence" value="ECO:0007669"/>
    <property type="project" value="UniProtKB-KW"/>
</dbReference>
<keyword evidence="3" id="KW-0346">Stress response</keyword>
<evidence type="ECO:0000256" key="1">
    <source>
        <dbReference type="PROSITE-ProRule" id="PRU00182"/>
    </source>
</evidence>